<dbReference type="KEGG" id="ovi:T265_09467"/>
<dbReference type="AlphaFoldDB" id="A0A075A4V7"/>
<sequence>MVLTAKQKKYRQVCKTKHTMRTNKKQQQTHQISTRIGTPVNEFSDTSKSCELGCIPPAVFFFFLRKSRASRTLEKTLHNRIMENIITSSIIYQLIWSIRGAYDETEDTT</sequence>
<dbReference type="Proteomes" id="UP000054324">
    <property type="component" value="Unassembled WGS sequence"/>
</dbReference>
<dbReference type="GeneID" id="20323636"/>
<accession>A0A075A4V7</accession>
<dbReference type="RefSeq" id="XP_009173806.1">
    <property type="nucleotide sequence ID" value="XM_009175542.1"/>
</dbReference>
<protein>
    <submittedName>
        <fullName evidence="1">Uncharacterized protein</fullName>
    </submittedName>
</protein>
<reference evidence="1 2" key="1">
    <citation type="submission" date="2013-11" db="EMBL/GenBank/DDBJ databases">
        <title>Opisthorchis viverrini - life in the bile duct.</title>
        <authorList>
            <person name="Young N.D."/>
            <person name="Nagarajan N."/>
            <person name="Lin S.J."/>
            <person name="Korhonen P.K."/>
            <person name="Jex A.R."/>
            <person name="Hall R.S."/>
            <person name="Safavi-Hemami H."/>
            <person name="Kaewkong W."/>
            <person name="Bertrand D."/>
            <person name="Gao S."/>
            <person name="Seet Q."/>
            <person name="Wongkham S."/>
            <person name="Teh B.T."/>
            <person name="Wongkham C."/>
            <person name="Intapan P.M."/>
            <person name="Maleewong W."/>
            <person name="Yang X."/>
            <person name="Hu M."/>
            <person name="Wang Z."/>
            <person name="Hofmann A."/>
            <person name="Sternberg P.W."/>
            <person name="Tan P."/>
            <person name="Wang J."/>
            <person name="Gasser R.B."/>
        </authorList>
    </citation>
    <scope>NUCLEOTIDE SEQUENCE [LARGE SCALE GENOMIC DNA]</scope>
</reference>
<proteinExistence type="predicted"/>
<keyword evidence="2" id="KW-1185">Reference proteome</keyword>
<gene>
    <name evidence="1" type="ORF">T265_09467</name>
</gene>
<evidence type="ECO:0000313" key="2">
    <source>
        <dbReference type="Proteomes" id="UP000054324"/>
    </source>
</evidence>
<dbReference type="EMBL" id="KL596898">
    <property type="protein sequence ID" value="KER22454.1"/>
    <property type="molecule type" value="Genomic_DNA"/>
</dbReference>
<organism evidence="1 2">
    <name type="scientific">Opisthorchis viverrini</name>
    <name type="common">Southeast Asian liver fluke</name>
    <dbReference type="NCBI Taxonomy" id="6198"/>
    <lineage>
        <taxon>Eukaryota</taxon>
        <taxon>Metazoa</taxon>
        <taxon>Spiralia</taxon>
        <taxon>Lophotrochozoa</taxon>
        <taxon>Platyhelminthes</taxon>
        <taxon>Trematoda</taxon>
        <taxon>Digenea</taxon>
        <taxon>Opisthorchiida</taxon>
        <taxon>Opisthorchiata</taxon>
        <taxon>Opisthorchiidae</taxon>
        <taxon>Opisthorchis</taxon>
    </lineage>
</organism>
<name>A0A075A4V7_OPIVI</name>
<dbReference type="CTD" id="20323636"/>
<evidence type="ECO:0000313" key="1">
    <source>
        <dbReference type="EMBL" id="KER22454.1"/>
    </source>
</evidence>